<protein>
    <submittedName>
        <fullName evidence="2">Uncharacterized protein</fullName>
    </submittedName>
</protein>
<accession>A0A3P6FTK5</accession>
<evidence type="ECO:0000313" key="2">
    <source>
        <dbReference type="EMBL" id="VDD47832.1"/>
    </source>
</evidence>
<dbReference type="EMBL" id="LR031878">
    <property type="protein sequence ID" value="VDD47832.1"/>
    <property type="molecule type" value="Genomic_DNA"/>
</dbReference>
<reference evidence="2" key="1">
    <citation type="submission" date="2018-11" db="EMBL/GenBank/DDBJ databases">
        <authorList>
            <consortium name="Genoscope - CEA"/>
            <person name="William W."/>
        </authorList>
    </citation>
    <scope>NUCLEOTIDE SEQUENCE</scope>
</reference>
<evidence type="ECO:0000256" key="1">
    <source>
        <dbReference type="SAM" id="MobiDB-lite"/>
    </source>
</evidence>
<sequence length="33" mass="3679">MKANPLESHQRNSLSLSLVSSHPCARLTKTSER</sequence>
<organism evidence="2">
    <name type="scientific">Brassica oleracea</name>
    <name type="common">Wild cabbage</name>
    <dbReference type="NCBI Taxonomy" id="3712"/>
    <lineage>
        <taxon>Eukaryota</taxon>
        <taxon>Viridiplantae</taxon>
        <taxon>Streptophyta</taxon>
        <taxon>Embryophyta</taxon>
        <taxon>Tracheophyta</taxon>
        <taxon>Spermatophyta</taxon>
        <taxon>Magnoliopsida</taxon>
        <taxon>eudicotyledons</taxon>
        <taxon>Gunneridae</taxon>
        <taxon>Pentapetalae</taxon>
        <taxon>rosids</taxon>
        <taxon>malvids</taxon>
        <taxon>Brassicales</taxon>
        <taxon>Brassicaceae</taxon>
        <taxon>Brassiceae</taxon>
        <taxon>Brassica</taxon>
    </lineage>
</organism>
<feature type="compositionally biased region" description="Polar residues" evidence="1">
    <location>
        <begin position="11"/>
        <end position="20"/>
    </location>
</feature>
<dbReference type="AlphaFoldDB" id="A0A3P6FTK5"/>
<feature type="region of interest" description="Disordered" evidence="1">
    <location>
        <begin position="1"/>
        <end position="33"/>
    </location>
</feature>
<name>A0A3P6FTK5_BRAOL</name>
<gene>
    <name evidence="2" type="ORF">BOLC1T00221H</name>
</gene>
<proteinExistence type="predicted"/>